<dbReference type="Gene3D" id="1.10.3720.10">
    <property type="entry name" value="MetI-like"/>
    <property type="match status" value="1"/>
</dbReference>
<dbReference type="GO" id="GO:0005886">
    <property type="term" value="C:plasma membrane"/>
    <property type="evidence" value="ECO:0007669"/>
    <property type="project" value="UniProtKB-SubCell"/>
</dbReference>
<feature type="transmembrane region" description="Helical" evidence="7">
    <location>
        <begin position="119"/>
        <end position="139"/>
    </location>
</feature>
<feature type="transmembrane region" description="Helical" evidence="7">
    <location>
        <begin position="20"/>
        <end position="39"/>
    </location>
</feature>
<evidence type="ECO:0000256" key="5">
    <source>
        <dbReference type="ARBA" id="ARBA00022989"/>
    </source>
</evidence>
<dbReference type="EMBL" id="CP058649">
    <property type="protein sequence ID" value="QUI25863.1"/>
    <property type="molecule type" value="Genomic_DNA"/>
</dbReference>
<dbReference type="CDD" id="cd06261">
    <property type="entry name" value="TM_PBP2"/>
    <property type="match status" value="1"/>
</dbReference>
<feature type="transmembrane region" description="Helical" evidence="7">
    <location>
        <begin position="85"/>
        <end position="107"/>
    </location>
</feature>
<evidence type="ECO:0000256" key="3">
    <source>
        <dbReference type="ARBA" id="ARBA00022475"/>
    </source>
</evidence>
<evidence type="ECO:0000256" key="2">
    <source>
        <dbReference type="ARBA" id="ARBA00022448"/>
    </source>
</evidence>
<feature type="domain" description="ABC transmembrane type-1" evidence="8">
    <location>
        <begin position="79"/>
        <end position="259"/>
    </location>
</feature>
<dbReference type="Pfam" id="PF00528">
    <property type="entry name" value="BPD_transp_1"/>
    <property type="match status" value="1"/>
</dbReference>
<evidence type="ECO:0000256" key="4">
    <source>
        <dbReference type="ARBA" id="ARBA00022692"/>
    </source>
</evidence>
<protein>
    <submittedName>
        <fullName evidence="9">ABC transporter permease</fullName>
    </submittedName>
</protein>
<evidence type="ECO:0000256" key="6">
    <source>
        <dbReference type="ARBA" id="ARBA00023136"/>
    </source>
</evidence>
<dbReference type="InterPro" id="IPR035906">
    <property type="entry name" value="MetI-like_sf"/>
</dbReference>
<keyword evidence="4 7" id="KW-0812">Transmembrane</keyword>
<evidence type="ECO:0000256" key="1">
    <source>
        <dbReference type="ARBA" id="ARBA00004651"/>
    </source>
</evidence>
<keyword evidence="2 7" id="KW-0813">Transport</keyword>
<dbReference type="PANTHER" id="PTHR30151:SF0">
    <property type="entry name" value="ABC TRANSPORTER PERMEASE PROTEIN MJ0413-RELATED"/>
    <property type="match status" value="1"/>
</dbReference>
<organism evidence="9 10">
    <name type="scientific">Vallitalea pronyensis</name>
    <dbReference type="NCBI Taxonomy" id="1348613"/>
    <lineage>
        <taxon>Bacteria</taxon>
        <taxon>Bacillati</taxon>
        <taxon>Bacillota</taxon>
        <taxon>Clostridia</taxon>
        <taxon>Lachnospirales</taxon>
        <taxon>Vallitaleaceae</taxon>
        <taxon>Vallitalea</taxon>
    </lineage>
</organism>
<sequence>MAVSRKNFMKEKTDSRLFKLYDTLLPYIVVLIFLLFWQLSIRAGWVSSKKLAPPLDVLMTFINKLSNTRPDGATLQVNILQSLKLSLSGLFLGVAIGTPLGLLMGWYKPIERIVKPIFELLRPIPAIAWIPLTILWIGVGDPAKIMIIFFSAFVPCVLNSQSGIKQSKQVLINLAKTFGASNFESFVRIGIPSAMPMVFAGVRIALGNAWATLVAAELLAANAGLGYMITLGRQFGKPDLIILGMVVIGVLGFLFTYTFEKVEKKLLGWRL</sequence>
<dbReference type="GO" id="GO:0042918">
    <property type="term" value="P:alkanesulfonate transmembrane transport"/>
    <property type="evidence" value="ECO:0007669"/>
    <property type="project" value="UniProtKB-ARBA"/>
</dbReference>
<reference evidence="9" key="1">
    <citation type="submission" date="2020-07" db="EMBL/GenBank/DDBJ databases">
        <title>Vallitalea pronyensis genome.</title>
        <authorList>
            <person name="Postec A."/>
        </authorList>
    </citation>
    <scope>NUCLEOTIDE SEQUENCE</scope>
    <source>
        <strain evidence="9">FatNI3</strain>
    </source>
</reference>
<dbReference type="PROSITE" id="PS50928">
    <property type="entry name" value="ABC_TM1"/>
    <property type="match status" value="1"/>
</dbReference>
<dbReference type="FunFam" id="1.10.3720.10:FF:000003">
    <property type="entry name" value="Aliphatic sulfonate ABC transporter permease"/>
    <property type="match status" value="1"/>
</dbReference>
<keyword evidence="6 7" id="KW-0472">Membrane</keyword>
<feature type="transmembrane region" description="Helical" evidence="7">
    <location>
        <begin position="210"/>
        <end position="228"/>
    </location>
</feature>
<evidence type="ECO:0000259" key="8">
    <source>
        <dbReference type="PROSITE" id="PS50928"/>
    </source>
</evidence>
<keyword evidence="3" id="KW-1003">Cell membrane</keyword>
<feature type="transmembrane region" description="Helical" evidence="7">
    <location>
        <begin position="240"/>
        <end position="259"/>
    </location>
</feature>
<dbReference type="PANTHER" id="PTHR30151">
    <property type="entry name" value="ALKANE SULFONATE ABC TRANSPORTER-RELATED, MEMBRANE SUBUNIT"/>
    <property type="match status" value="1"/>
</dbReference>
<dbReference type="Proteomes" id="UP000683246">
    <property type="component" value="Chromosome"/>
</dbReference>
<evidence type="ECO:0000313" key="9">
    <source>
        <dbReference type="EMBL" id="QUI25863.1"/>
    </source>
</evidence>
<feature type="transmembrane region" description="Helical" evidence="7">
    <location>
        <begin position="185"/>
        <end position="204"/>
    </location>
</feature>
<keyword evidence="5 7" id="KW-1133">Transmembrane helix</keyword>
<keyword evidence="10" id="KW-1185">Reference proteome</keyword>
<accession>A0A8J8MR21</accession>
<dbReference type="SUPFAM" id="SSF161098">
    <property type="entry name" value="MetI-like"/>
    <property type="match status" value="1"/>
</dbReference>
<comment type="subcellular location">
    <subcellularLocation>
        <location evidence="1 7">Cell membrane</location>
        <topology evidence="1 7">Multi-pass membrane protein</topology>
    </subcellularLocation>
</comment>
<feature type="transmembrane region" description="Helical" evidence="7">
    <location>
        <begin position="145"/>
        <end position="164"/>
    </location>
</feature>
<dbReference type="InterPro" id="IPR000515">
    <property type="entry name" value="MetI-like"/>
</dbReference>
<evidence type="ECO:0000313" key="10">
    <source>
        <dbReference type="Proteomes" id="UP000683246"/>
    </source>
</evidence>
<evidence type="ECO:0000256" key="7">
    <source>
        <dbReference type="RuleBase" id="RU363032"/>
    </source>
</evidence>
<dbReference type="AlphaFoldDB" id="A0A8J8MR21"/>
<name>A0A8J8MR21_9FIRM</name>
<comment type="similarity">
    <text evidence="7">Belongs to the binding-protein-dependent transport system permease family.</text>
</comment>
<gene>
    <name evidence="9" type="ORF">HZI73_24625</name>
</gene>
<proteinExistence type="inferred from homology"/>
<dbReference type="KEGG" id="vpy:HZI73_24625"/>